<gene>
    <name evidence="2" type="ORF">V8P97_03265</name>
</gene>
<reference evidence="2 3" key="1">
    <citation type="submission" date="2024-02" db="EMBL/GenBank/DDBJ databases">
        <title>Bifidobacterium honeyensis sp. nov., isolated from the comb honey.</title>
        <authorList>
            <person name="Liu W."/>
            <person name="Li Y."/>
        </authorList>
    </citation>
    <scope>NUCLEOTIDE SEQUENCE [LARGE SCALE GENOMIC DNA]</scope>
    <source>
        <strain evidence="2 3">IMAU50988</strain>
    </source>
</reference>
<evidence type="ECO:0000313" key="3">
    <source>
        <dbReference type="Proteomes" id="UP001373159"/>
    </source>
</evidence>
<evidence type="ECO:0000256" key="1">
    <source>
        <dbReference type="SAM" id="MobiDB-lite"/>
    </source>
</evidence>
<dbReference type="Proteomes" id="UP001373159">
    <property type="component" value="Unassembled WGS sequence"/>
</dbReference>
<keyword evidence="3" id="KW-1185">Reference proteome</keyword>
<protein>
    <recommendedName>
        <fullName evidence="4">Phage protein</fullName>
    </recommendedName>
</protein>
<name>A0ABU8ZML8_9BIFI</name>
<evidence type="ECO:0000313" key="2">
    <source>
        <dbReference type="EMBL" id="MEK0306490.1"/>
    </source>
</evidence>
<comment type="caution">
    <text evidence="2">The sequence shown here is derived from an EMBL/GenBank/DDBJ whole genome shotgun (WGS) entry which is preliminary data.</text>
</comment>
<sequence>MKFGIRTPGVRRSVSARSAGRWKRQEGKALSHGYGRKGMGWIGNPGKAACKKVYRKTTSSLRDLFE</sequence>
<feature type="compositionally biased region" description="Low complexity" evidence="1">
    <location>
        <begin position="10"/>
        <end position="19"/>
    </location>
</feature>
<feature type="region of interest" description="Disordered" evidence="1">
    <location>
        <begin position="1"/>
        <end position="35"/>
    </location>
</feature>
<evidence type="ECO:0008006" key="4">
    <source>
        <dbReference type="Google" id="ProtNLM"/>
    </source>
</evidence>
<accession>A0ABU8ZML8</accession>
<dbReference type="EMBL" id="JBANBB010000001">
    <property type="protein sequence ID" value="MEK0306490.1"/>
    <property type="molecule type" value="Genomic_DNA"/>
</dbReference>
<organism evidence="2 3">
    <name type="scientific">Bifidobacterium favimelis</name>
    <dbReference type="NCBI Taxonomy" id="3122979"/>
    <lineage>
        <taxon>Bacteria</taxon>
        <taxon>Bacillati</taxon>
        <taxon>Actinomycetota</taxon>
        <taxon>Actinomycetes</taxon>
        <taxon>Bifidobacteriales</taxon>
        <taxon>Bifidobacteriaceae</taxon>
        <taxon>Bifidobacterium</taxon>
    </lineage>
</organism>
<dbReference type="RefSeq" id="WP_340469018.1">
    <property type="nucleotide sequence ID" value="NZ_JBANBB010000001.1"/>
</dbReference>
<proteinExistence type="predicted"/>